<proteinExistence type="predicted"/>
<dbReference type="Proteomes" id="UP001163321">
    <property type="component" value="Chromosome 4"/>
</dbReference>
<accession>A0ACC0W448</accession>
<evidence type="ECO:0000313" key="2">
    <source>
        <dbReference type="Proteomes" id="UP001163321"/>
    </source>
</evidence>
<keyword evidence="2" id="KW-1185">Reference proteome</keyword>
<comment type="caution">
    <text evidence="1">The sequence shown here is derived from an EMBL/GenBank/DDBJ whole genome shotgun (WGS) entry which is preliminary data.</text>
</comment>
<gene>
    <name evidence="1" type="ORF">PsorP6_005960</name>
</gene>
<sequence>MMLLTTKGKTISGPTVLQPARQNNTPVIRGEIYALVRPLVRYLLHLQVLVLGSNQLNTQIKTKISVNGQHLSTQSK</sequence>
<name>A0ACC0W448_9STRA</name>
<reference evidence="1 2" key="1">
    <citation type="journal article" date="2022" name="bioRxiv">
        <title>The genome of the oomycete Peronosclerospora sorghi, a cosmopolitan pathogen of maize and sorghum, is inflated with dispersed pseudogenes.</title>
        <authorList>
            <person name="Fletcher K."/>
            <person name="Martin F."/>
            <person name="Isakeit T."/>
            <person name="Cavanaugh K."/>
            <person name="Magill C."/>
            <person name="Michelmore R."/>
        </authorList>
    </citation>
    <scope>NUCLEOTIDE SEQUENCE [LARGE SCALE GENOMIC DNA]</scope>
    <source>
        <strain evidence="1">P6</strain>
    </source>
</reference>
<dbReference type="EMBL" id="CM047583">
    <property type="protein sequence ID" value="KAI9913507.1"/>
    <property type="molecule type" value="Genomic_DNA"/>
</dbReference>
<organism evidence="1 2">
    <name type="scientific">Peronosclerospora sorghi</name>
    <dbReference type="NCBI Taxonomy" id="230839"/>
    <lineage>
        <taxon>Eukaryota</taxon>
        <taxon>Sar</taxon>
        <taxon>Stramenopiles</taxon>
        <taxon>Oomycota</taxon>
        <taxon>Peronosporomycetes</taxon>
        <taxon>Peronosporales</taxon>
        <taxon>Peronosporaceae</taxon>
        <taxon>Peronosclerospora</taxon>
    </lineage>
</organism>
<evidence type="ECO:0000313" key="1">
    <source>
        <dbReference type="EMBL" id="KAI9913507.1"/>
    </source>
</evidence>
<protein>
    <submittedName>
        <fullName evidence="1">Uncharacterized protein</fullName>
    </submittedName>
</protein>